<organism evidence="2 3">
    <name type="scientific">Rubus argutus</name>
    <name type="common">Southern blackberry</name>
    <dbReference type="NCBI Taxonomy" id="59490"/>
    <lineage>
        <taxon>Eukaryota</taxon>
        <taxon>Viridiplantae</taxon>
        <taxon>Streptophyta</taxon>
        <taxon>Embryophyta</taxon>
        <taxon>Tracheophyta</taxon>
        <taxon>Spermatophyta</taxon>
        <taxon>Magnoliopsida</taxon>
        <taxon>eudicotyledons</taxon>
        <taxon>Gunneridae</taxon>
        <taxon>Pentapetalae</taxon>
        <taxon>rosids</taxon>
        <taxon>fabids</taxon>
        <taxon>Rosales</taxon>
        <taxon>Rosaceae</taxon>
        <taxon>Rosoideae</taxon>
        <taxon>Rosoideae incertae sedis</taxon>
        <taxon>Rubus</taxon>
    </lineage>
</organism>
<sequence length="68" mass="7627">MPMVMERSDGSGSAHGSRRERGVGGALGFVMARRRRGLAWLGRMNVIEAMVTLILELCCWFQYGLRIL</sequence>
<dbReference type="AlphaFoldDB" id="A0AAW1XPD4"/>
<proteinExistence type="predicted"/>
<reference evidence="2 3" key="1">
    <citation type="journal article" date="2023" name="G3 (Bethesda)">
        <title>A chromosome-length genome assembly and annotation of blackberry (Rubus argutus, cv. 'Hillquist').</title>
        <authorList>
            <person name="Bruna T."/>
            <person name="Aryal R."/>
            <person name="Dudchenko O."/>
            <person name="Sargent D.J."/>
            <person name="Mead D."/>
            <person name="Buti M."/>
            <person name="Cavallini A."/>
            <person name="Hytonen T."/>
            <person name="Andres J."/>
            <person name="Pham M."/>
            <person name="Weisz D."/>
            <person name="Mascagni F."/>
            <person name="Usai G."/>
            <person name="Natali L."/>
            <person name="Bassil N."/>
            <person name="Fernandez G.E."/>
            <person name="Lomsadze A."/>
            <person name="Armour M."/>
            <person name="Olukolu B."/>
            <person name="Poorten T."/>
            <person name="Britton C."/>
            <person name="Davik J."/>
            <person name="Ashrafi H."/>
            <person name="Aiden E.L."/>
            <person name="Borodovsky M."/>
            <person name="Worthington M."/>
        </authorList>
    </citation>
    <scope>NUCLEOTIDE SEQUENCE [LARGE SCALE GENOMIC DNA]</scope>
    <source>
        <tissue evidence="2">Leaf</tissue>
    </source>
</reference>
<evidence type="ECO:0000313" key="3">
    <source>
        <dbReference type="Proteomes" id="UP001457282"/>
    </source>
</evidence>
<gene>
    <name evidence="2" type="ORF">M0R45_014976</name>
</gene>
<accession>A0AAW1XPD4</accession>
<name>A0AAW1XPD4_RUBAR</name>
<evidence type="ECO:0000256" key="1">
    <source>
        <dbReference type="SAM" id="MobiDB-lite"/>
    </source>
</evidence>
<evidence type="ECO:0000313" key="2">
    <source>
        <dbReference type="EMBL" id="KAK9938224.1"/>
    </source>
</evidence>
<keyword evidence="3" id="KW-1185">Reference proteome</keyword>
<dbReference type="Proteomes" id="UP001457282">
    <property type="component" value="Unassembled WGS sequence"/>
</dbReference>
<protein>
    <submittedName>
        <fullName evidence="2">Uncharacterized protein</fullName>
    </submittedName>
</protein>
<comment type="caution">
    <text evidence="2">The sequence shown here is derived from an EMBL/GenBank/DDBJ whole genome shotgun (WGS) entry which is preliminary data.</text>
</comment>
<dbReference type="EMBL" id="JBEDUW010000003">
    <property type="protein sequence ID" value="KAK9938224.1"/>
    <property type="molecule type" value="Genomic_DNA"/>
</dbReference>
<feature type="region of interest" description="Disordered" evidence="1">
    <location>
        <begin position="1"/>
        <end position="20"/>
    </location>
</feature>